<sequence length="964" mass="110698">MANLANYLFGNVDEEGHLDNVGLDEELRESLQKVAEEAETKLFSRIFLAESLGLVEKDEEESERVETPRTPVESIVKPAEDAIDYSDFDTLFPAFRSDEVLNFTELFATKITRKKLQQKNKNALNIIVTQPVLDIDDRVIFQNDVPRIRKEVSTLTEISNTTDNTIVPSTYDISNKANSLPLKDENRKPEKEIVWKIPEKSKTYLPKSLSASDLTYRQLEEDDWLNSVLCDEPKTECPFTKLIYDLNDPNMLFEVSAGEDLPKPSISDQMARTETDKTYNKGKSISDSADMSLHPSLASDIEILTRDEESDPFNISNDQLYDTSTEMRQQRVRQTIGQLVVQHSLPALKLKSPFFKTKLSKSELRAFHRRAIQFQVDRLITFARTKPKSKKQKEKSTIDIRSSRDLTLRDTGTFVLLEYSEEYPPIISNVGMGSLLLNYYRKIDENDSTVPKLDIGDAVVLDVSDASPFMNFGDVEPGQIITALYNNLVRAPVFKHNQKDTDFLVIRNTYKGKSKYYVREIKNLFVVGQTYPMQEVPGPHSRKITNTVKNRLQVSAFRLIKSSIDQTFKLRQLSKLFPEYTEIQIRQRVKEFAELERRDDNGGVWRLKRSLRLPTEEELRKMLSPEMICLYESMLVGQRHLLDSGYVKTATGEEEGNDESKLSIEEQLAPWITTRNFINATQGKAMLKLHGEGDPTGSDEGFSFIRVSMKDIFLKAGESVEEKLAEIEKLPKNAHKYSVAEQQQKYREEIDRIWNAQYASLSNTNEIPSDSEQKYSRYRSKRQRSFETDSNQLNDTELRERDYYRESRSPSVASIGDFNDSISVDGSMGSRASYAYGSHRNRKLIIKRLMKSSDGEELWHVEEVTDPAVINAYIRHRQMIEEQATSAEFLEPTDDEEKNKRLRKRIQDQLAKLKRNLERRMQRAAARQTVSGEASAVPQKEKKTEQVVRTISSYTTVSKVLATA</sequence>
<comment type="caution">
    <text evidence="8">The sequence shown here is derived from an EMBL/GenBank/DDBJ whole genome shotgun (WGS) entry which is preliminary data.</text>
</comment>
<dbReference type="InterPro" id="IPR040240">
    <property type="entry name" value="TAF1"/>
</dbReference>
<keyword evidence="9" id="KW-1185">Reference proteome</keyword>
<evidence type="ECO:0000313" key="8">
    <source>
        <dbReference type="EMBL" id="CAG8586396.1"/>
    </source>
</evidence>
<evidence type="ECO:0000259" key="7">
    <source>
        <dbReference type="Pfam" id="PF12157"/>
    </source>
</evidence>
<accession>A0A9N9BZJ9</accession>
<dbReference type="AlphaFoldDB" id="A0A9N9BZJ9"/>
<dbReference type="Pfam" id="PF12157">
    <property type="entry name" value="DUF3591"/>
    <property type="match status" value="1"/>
</dbReference>
<dbReference type="InterPro" id="IPR036741">
    <property type="entry name" value="TAFII-230_TBP-bd_sf"/>
</dbReference>
<feature type="region of interest" description="Disordered" evidence="5">
    <location>
        <begin position="765"/>
        <end position="805"/>
    </location>
</feature>
<feature type="compositionally biased region" description="Basic and acidic residues" evidence="5">
    <location>
        <begin position="796"/>
        <end position="805"/>
    </location>
</feature>
<dbReference type="InterPro" id="IPR009067">
    <property type="entry name" value="TAF_II_230-bd"/>
</dbReference>
<evidence type="ECO:0000256" key="4">
    <source>
        <dbReference type="ARBA" id="ARBA00023242"/>
    </source>
</evidence>
<dbReference type="Proteomes" id="UP000789739">
    <property type="component" value="Unassembled WGS sequence"/>
</dbReference>
<reference evidence="8" key="1">
    <citation type="submission" date="2021-06" db="EMBL/GenBank/DDBJ databases">
        <authorList>
            <person name="Kallberg Y."/>
            <person name="Tangrot J."/>
            <person name="Rosling A."/>
        </authorList>
    </citation>
    <scope>NUCLEOTIDE SEQUENCE</scope>
    <source>
        <strain evidence="8">BR232B</strain>
    </source>
</reference>
<keyword evidence="2" id="KW-0805">Transcription regulation</keyword>
<evidence type="ECO:0000256" key="1">
    <source>
        <dbReference type="ARBA" id="ARBA00004123"/>
    </source>
</evidence>
<dbReference type="SUPFAM" id="SSF47055">
    <property type="entry name" value="TAF(II)230 TBP-binding fragment"/>
    <property type="match status" value="1"/>
</dbReference>
<evidence type="ECO:0000313" key="9">
    <source>
        <dbReference type="Proteomes" id="UP000789739"/>
    </source>
</evidence>
<protein>
    <submittedName>
        <fullName evidence="8">6970_t:CDS:1</fullName>
    </submittedName>
</protein>
<feature type="domain" description="Transcription initiation factor TFIID subunit 1 histone acetyltransferase" evidence="7">
    <location>
        <begin position="313"/>
        <end position="761"/>
    </location>
</feature>
<dbReference type="PANTHER" id="PTHR13900">
    <property type="entry name" value="TRANSCRIPTION INITIATION FACTOR TFIID"/>
    <property type="match status" value="1"/>
</dbReference>
<dbReference type="Pfam" id="PF09247">
    <property type="entry name" value="TBP-binding"/>
    <property type="match status" value="1"/>
</dbReference>
<dbReference type="EMBL" id="CAJVPI010000979">
    <property type="protein sequence ID" value="CAG8586396.1"/>
    <property type="molecule type" value="Genomic_DNA"/>
</dbReference>
<evidence type="ECO:0000256" key="2">
    <source>
        <dbReference type="ARBA" id="ARBA00023015"/>
    </source>
</evidence>
<evidence type="ECO:0000256" key="3">
    <source>
        <dbReference type="ARBA" id="ARBA00023163"/>
    </source>
</evidence>
<feature type="region of interest" description="Disordered" evidence="5">
    <location>
        <begin position="921"/>
        <end position="946"/>
    </location>
</feature>
<dbReference type="InterPro" id="IPR022591">
    <property type="entry name" value="TAF1_HAT_dom"/>
</dbReference>
<name>A0A9N9BZJ9_9GLOM</name>
<keyword evidence="3" id="KW-0804">Transcription</keyword>
<gene>
    <name evidence="8" type="ORF">PBRASI_LOCUS6892</name>
</gene>
<dbReference type="GO" id="GO:0017025">
    <property type="term" value="F:TBP-class protein binding"/>
    <property type="evidence" value="ECO:0007669"/>
    <property type="project" value="InterPro"/>
</dbReference>
<proteinExistence type="predicted"/>
<dbReference type="GO" id="GO:0004402">
    <property type="term" value="F:histone acetyltransferase activity"/>
    <property type="evidence" value="ECO:0007669"/>
    <property type="project" value="InterPro"/>
</dbReference>
<organism evidence="8 9">
    <name type="scientific">Paraglomus brasilianum</name>
    <dbReference type="NCBI Taxonomy" id="144538"/>
    <lineage>
        <taxon>Eukaryota</taxon>
        <taxon>Fungi</taxon>
        <taxon>Fungi incertae sedis</taxon>
        <taxon>Mucoromycota</taxon>
        <taxon>Glomeromycotina</taxon>
        <taxon>Glomeromycetes</taxon>
        <taxon>Paraglomerales</taxon>
        <taxon>Paraglomeraceae</taxon>
        <taxon>Paraglomus</taxon>
    </lineage>
</organism>
<feature type="domain" description="TAFII-230 TBP-binding" evidence="6">
    <location>
        <begin position="2"/>
        <end position="34"/>
    </location>
</feature>
<evidence type="ECO:0000259" key="6">
    <source>
        <dbReference type="Pfam" id="PF09247"/>
    </source>
</evidence>
<dbReference type="GO" id="GO:0005669">
    <property type="term" value="C:transcription factor TFIID complex"/>
    <property type="evidence" value="ECO:0007669"/>
    <property type="project" value="InterPro"/>
</dbReference>
<comment type="subcellular location">
    <subcellularLocation>
        <location evidence="1">Nucleus</location>
    </subcellularLocation>
</comment>
<keyword evidence="4" id="KW-0539">Nucleus</keyword>
<dbReference type="OrthoDB" id="5752at2759"/>
<dbReference type="GO" id="GO:0051123">
    <property type="term" value="P:RNA polymerase II preinitiation complex assembly"/>
    <property type="evidence" value="ECO:0007669"/>
    <property type="project" value="TreeGrafter"/>
</dbReference>
<dbReference type="PANTHER" id="PTHR13900:SF0">
    <property type="entry name" value="TRANSCRIPTION INITIATION FACTOR TFIID SUBUNIT 1"/>
    <property type="match status" value="1"/>
</dbReference>
<dbReference type="GO" id="GO:0016251">
    <property type="term" value="F:RNA polymerase II general transcription initiation factor activity"/>
    <property type="evidence" value="ECO:0007669"/>
    <property type="project" value="InterPro"/>
</dbReference>
<evidence type="ECO:0000256" key="5">
    <source>
        <dbReference type="SAM" id="MobiDB-lite"/>
    </source>
</evidence>